<organism evidence="1 2">
    <name type="scientific">Cellulomonas uda</name>
    <dbReference type="NCBI Taxonomy" id="1714"/>
    <lineage>
        <taxon>Bacteria</taxon>
        <taxon>Bacillati</taxon>
        <taxon>Actinomycetota</taxon>
        <taxon>Actinomycetes</taxon>
        <taxon>Micrococcales</taxon>
        <taxon>Cellulomonadaceae</taxon>
        <taxon>Cellulomonas</taxon>
    </lineage>
</organism>
<evidence type="ECO:0008006" key="3">
    <source>
        <dbReference type="Google" id="ProtNLM"/>
    </source>
</evidence>
<protein>
    <recommendedName>
        <fullName evidence="3">DUF2993 domain-containing protein</fullName>
    </recommendedName>
</protein>
<comment type="caution">
    <text evidence="1">The sequence shown here is derived from an EMBL/GenBank/DDBJ whole genome shotgun (WGS) entry which is preliminary data.</text>
</comment>
<evidence type="ECO:0000313" key="2">
    <source>
        <dbReference type="Proteomes" id="UP000315842"/>
    </source>
</evidence>
<dbReference type="InterPro" id="IPR021373">
    <property type="entry name" value="DUF2993"/>
</dbReference>
<sequence>MVGLLVVVLALVVVDRIAAARVEQAVADGFTARVEDPVGEPRVEVGGFPVLTQLAAGRIDDVDIRLDGATLGGVAMTDLAIAARGVSTTGPQRMDHVDVHAIVPAASVQDLVTQRTELDVEVGVQGDELELRGTALGLPLVATLTPRVVDGRLLVDLGSVSVGGVELDPTLLPQDVSGRLTGLEVPIEGLPEGLVLTDAVVDPAGLRITASGTDVTIPPPS</sequence>
<keyword evidence="2" id="KW-1185">Reference proteome</keyword>
<evidence type="ECO:0000313" key="1">
    <source>
        <dbReference type="EMBL" id="GEA80847.1"/>
    </source>
</evidence>
<dbReference type="Pfam" id="PF11209">
    <property type="entry name" value="LmeA"/>
    <property type="match status" value="1"/>
</dbReference>
<accession>A0A4Y3KA54</accession>
<gene>
    <name evidence="1" type="ORF">CUD01_12910</name>
</gene>
<dbReference type="EMBL" id="BJLP01000017">
    <property type="protein sequence ID" value="GEA80847.1"/>
    <property type="molecule type" value="Genomic_DNA"/>
</dbReference>
<name>A0A4Y3KA54_CELUD</name>
<reference evidence="1 2" key="1">
    <citation type="submission" date="2019-06" db="EMBL/GenBank/DDBJ databases">
        <title>Whole genome shotgun sequence of Cellulomonas uda NBRC 3747.</title>
        <authorList>
            <person name="Hosoyama A."/>
            <person name="Uohara A."/>
            <person name="Ohji S."/>
            <person name="Ichikawa N."/>
        </authorList>
    </citation>
    <scope>NUCLEOTIDE SEQUENCE [LARGE SCALE GENOMIC DNA]</scope>
    <source>
        <strain evidence="1 2">NBRC 3747</strain>
    </source>
</reference>
<proteinExistence type="predicted"/>
<dbReference type="Proteomes" id="UP000315842">
    <property type="component" value="Unassembled WGS sequence"/>
</dbReference>
<dbReference type="AlphaFoldDB" id="A0A4Y3KA54"/>